<gene>
    <name evidence="2" type="ORF">C8D82_107119</name>
</gene>
<dbReference type="Proteomes" id="UP000245959">
    <property type="component" value="Unassembled WGS sequence"/>
</dbReference>
<dbReference type="AlphaFoldDB" id="A0A2U1B6R3"/>
<accession>A0A2U1B6R3</accession>
<keyword evidence="3" id="KW-1185">Reference proteome</keyword>
<reference evidence="2 3" key="1">
    <citation type="submission" date="2018-04" db="EMBL/GenBank/DDBJ databases">
        <title>Genomic Encyclopedia of Type Strains, Phase IV (KMG-IV): sequencing the most valuable type-strain genomes for metagenomic binning, comparative biology and taxonomic classification.</title>
        <authorList>
            <person name="Goeker M."/>
        </authorList>
    </citation>
    <scope>NUCLEOTIDE SEQUENCE [LARGE SCALE GENOMIC DNA]</scope>
    <source>
        <strain evidence="2 3">DSM 14823</strain>
    </source>
</reference>
<keyword evidence="1" id="KW-0732">Signal</keyword>
<dbReference type="RefSeq" id="WP_116883364.1">
    <property type="nucleotide sequence ID" value="NZ_CALXNT010000094.1"/>
</dbReference>
<name>A0A2U1B6R3_9BACT</name>
<dbReference type="GeneID" id="78294672"/>
<sequence>MKRLLSTFCFAALAAAAGTVAFPDAVTLDNGHIRVGVSPAAGRIVDFAPSGGGNLLWLNTGAEVREQRGSGRWVNYGGDRLWPELYNYWRSIRRVNIPDPQIDGGGWVLVERAPLALTIRSRVSESLGCRALRRIELVPGRPRLAVTNRLEQVEPTPFPVQLWPVTQIPPAEYYFFATAPARVPYRISSDEQGGITVLPEQLVYRAPRGTTTKLTGNGEWLAARFGELLLVQASRHAPGACYPEGGSQLLFTGPRYAELEFCGGLRHLKPGEAVENTVYWELVRLPRDAGETGAARVTRTTAHNLLQGKTQP</sequence>
<protein>
    <submittedName>
        <fullName evidence="2">Uncharacterized protein</fullName>
    </submittedName>
</protein>
<evidence type="ECO:0000313" key="2">
    <source>
        <dbReference type="EMBL" id="PVY44364.1"/>
    </source>
</evidence>
<feature type="chain" id="PRO_5015655682" evidence="1">
    <location>
        <begin position="22"/>
        <end position="312"/>
    </location>
</feature>
<proteinExistence type="predicted"/>
<dbReference type="EMBL" id="QEKH01000007">
    <property type="protein sequence ID" value="PVY44364.1"/>
    <property type="molecule type" value="Genomic_DNA"/>
</dbReference>
<feature type="signal peptide" evidence="1">
    <location>
        <begin position="1"/>
        <end position="21"/>
    </location>
</feature>
<evidence type="ECO:0000256" key="1">
    <source>
        <dbReference type="SAM" id="SignalP"/>
    </source>
</evidence>
<organism evidence="2 3">
    <name type="scientific">Victivallis vadensis</name>
    <dbReference type="NCBI Taxonomy" id="172901"/>
    <lineage>
        <taxon>Bacteria</taxon>
        <taxon>Pseudomonadati</taxon>
        <taxon>Lentisphaerota</taxon>
        <taxon>Lentisphaeria</taxon>
        <taxon>Victivallales</taxon>
        <taxon>Victivallaceae</taxon>
        <taxon>Victivallis</taxon>
    </lineage>
</organism>
<evidence type="ECO:0000313" key="3">
    <source>
        <dbReference type="Proteomes" id="UP000245959"/>
    </source>
</evidence>
<comment type="caution">
    <text evidence="2">The sequence shown here is derived from an EMBL/GenBank/DDBJ whole genome shotgun (WGS) entry which is preliminary data.</text>
</comment>